<dbReference type="Gene3D" id="3.40.50.720">
    <property type="entry name" value="NAD(P)-binding Rossmann-like Domain"/>
    <property type="match status" value="1"/>
</dbReference>
<sequence length="365" mass="40212">MEKFAFVLHPIYHSDILRKYPFFKNCPESVLKSVFKRFPPFKVSYIEGVKTPHNEAEGWFVGCPLSSDQILTLSEDYVLSKIIQTGKKAERLGANILGLGALTSVVGDAGITIAKNLNIPVTTGNSYTVATAIDGVKDASKMMGYDYKNCHIAVLGASGSIGKVVARKFAEDVRWLTLLGKNQKRLEQVSDSIYDDTGLAAKVSTNIKRSLSEVDIIIAVTGSADAVITGEELKPGAIVCDVARPRDVSWRVAKNRDDILVIEGGVVEVPGEVEFNFNFGFPKKTAYACMAETMILALEQKYESFTLGRELTVKQVDEISRLAKKHGFKLAGLRSFERAISQENIQRIKQNALKNKKQENVISKT</sequence>
<evidence type="ECO:0000313" key="3">
    <source>
        <dbReference type="Proteomes" id="UP000214588"/>
    </source>
</evidence>
<organism evidence="2 3">
    <name type="scientific">Natranaerobius trueperi</name>
    <dbReference type="NCBI Taxonomy" id="759412"/>
    <lineage>
        <taxon>Bacteria</taxon>
        <taxon>Bacillati</taxon>
        <taxon>Bacillota</taxon>
        <taxon>Clostridia</taxon>
        <taxon>Natranaerobiales</taxon>
        <taxon>Natranaerobiaceae</taxon>
        <taxon>Natranaerobius</taxon>
    </lineage>
</organism>
<keyword evidence="3" id="KW-1185">Reference proteome</keyword>
<accession>A0A226BYS8</accession>
<evidence type="ECO:0000259" key="1">
    <source>
        <dbReference type="Pfam" id="PF01488"/>
    </source>
</evidence>
<proteinExistence type="predicted"/>
<gene>
    <name evidence="2" type="ORF">CDO51_09545</name>
</gene>
<name>A0A226BYS8_9FIRM</name>
<comment type="caution">
    <text evidence="2">The sequence shown here is derived from an EMBL/GenBank/DDBJ whole genome shotgun (WGS) entry which is preliminary data.</text>
</comment>
<reference evidence="2 3" key="1">
    <citation type="submission" date="2017-06" db="EMBL/GenBank/DDBJ databases">
        <title>Draft Genome Sequence of Natranaerobius trueperi halophilic, alkalithermophilic bacteria from soda lakes.</title>
        <authorList>
            <person name="Zhao B."/>
        </authorList>
    </citation>
    <scope>NUCLEOTIDE SEQUENCE [LARGE SCALE GENOMIC DNA]</scope>
    <source>
        <strain evidence="2 3">DSM 18760</strain>
    </source>
</reference>
<protein>
    <submittedName>
        <fullName evidence="2">Shikimate dehydrogenase</fullName>
    </submittedName>
</protein>
<dbReference type="RefSeq" id="WP_089024037.1">
    <property type="nucleotide sequence ID" value="NZ_NIQC01000022.1"/>
</dbReference>
<dbReference type="EMBL" id="NIQC01000022">
    <property type="protein sequence ID" value="OWZ83290.1"/>
    <property type="molecule type" value="Genomic_DNA"/>
</dbReference>
<dbReference type="InterPro" id="IPR036291">
    <property type="entry name" value="NAD(P)-bd_dom_sf"/>
</dbReference>
<dbReference type="AlphaFoldDB" id="A0A226BYS8"/>
<evidence type="ECO:0000313" key="2">
    <source>
        <dbReference type="EMBL" id="OWZ83290.1"/>
    </source>
</evidence>
<dbReference type="InterPro" id="IPR006151">
    <property type="entry name" value="Shikm_DH/Glu-tRNA_Rdtase"/>
</dbReference>
<dbReference type="SUPFAM" id="SSF51735">
    <property type="entry name" value="NAD(P)-binding Rossmann-fold domains"/>
    <property type="match status" value="1"/>
</dbReference>
<feature type="domain" description="Quinate/shikimate 5-dehydrogenase/glutamyl-tRNA reductase" evidence="1">
    <location>
        <begin position="140"/>
        <end position="256"/>
    </location>
</feature>
<dbReference type="OrthoDB" id="9808814at2"/>
<dbReference type="Pfam" id="PF01488">
    <property type="entry name" value="Shikimate_DH"/>
    <property type="match status" value="1"/>
</dbReference>
<dbReference type="Proteomes" id="UP000214588">
    <property type="component" value="Unassembled WGS sequence"/>
</dbReference>